<dbReference type="OrthoDB" id="5625293at2"/>
<sequence length="107" mass="12117">MKKITLILLTSTSLTVSGFTLAGDDCQDPINTWQPRETLQLMLEKHGWQVDRIKVDDGCYEVKGTDTLGNRFEATYSPATLHIRELDIKFKGQGSATQYLDRKNPLE</sequence>
<evidence type="ECO:0000313" key="4">
    <source>
        <dbReference type="Proteomes" id="UP000325302"/>
    </source>
</evidence>
<reference evidence="3 4" key="1">
    <citation type="submission" date="2019-03" db="EMBL/GenBank/DDBJ databases">
        <title>Nitrincola sp. nov. isolated from an Indian soda lake.</title>
        <authorList>
            <person name="Joshi A."/>
            <person name="Thite S.V."/>
            <person name="Joseph N."/>
            <person name="Dhotre D."/>
            <person name="Moorthy M."/>
            <person name="Shouche Y.S."/>
        </authorList>
    </citation>
    <scope>NUCLEOTIDE SEQUENCE [LARGE SCALE GENOMIC DNA]</scope>
    <source>
        <strain evidence="3 4">MEB193</strain>
    </source>
</reference>
<evidence type="ECO:0000313" key="3">
    <source>
        <dbReference type="EMBL" id="KAA0875025.1"/>
    </source>
</evidence>
<dbReference type="EMBL" id="SMRS01000004">
    <property type="protein sequence ID" value="KAA0875025.1"/>
    <property type="molecule type" value="Genomic_DNA"/>
</dbReference>
<accession>A0A5A9W4G4</accession>
<dbReference type="RefSeq" id="WP_149390605.1">
    <property type="nucleotide sequence ID" value="NZ_SMRS01000004.1"/>
</dbReference>
<dbReference type="Pfam" id="PF13670">
    <property type="entry name" value="PepSY_2"/>
    <property type="match status" value="1"/>
</dbReference>
<comment type="caution">
    <text evidence="3">The sequence shown here is derived from an EMBL/GenBank/DDBJ whole genome shotgun (WGS) entry which is preliminary data.</text>
</comment>
<proteinExistence type="predicted"/>
<keyword evidence="1" id="KW-0732">Signal</keyword>
<gene>
    <name evidence="3" type="ORF">E1H14_06295</name>
</gene>
<protein>
    <submittedName>
        <fullName evidence="3">PepSY domain-containing protein</fullName>
    </submittedName>
</protein>
<feature type="domain" description="PepSY" evidence="2">
    <location>
        <begin position="8"/>
        <end position="83"/>
    </location>
</feature>
<dbReference type="Proteomes" id="UP000325302">
    <property type="component" value="Unassembled WGS sequence"/>
</dbReference>
<evidence type="ECO:0000259" key="2">
    <source>
        <dbReference type="Pfam" id="PF13670"/>
    </source>
</evidence>
<feature type="chain" id="PRO_5022933150" evidence="1">
    <location>
        <begin position="23"/>
        <end position="107"/>
    </location>
</feature>
<evidence type="ECO:0000256" key="1">
    <source>
        <dbReference type="SAM" id="SignalP"/>
    </source>
</evidence>
<organism evidence="3 4">
    <name type="scientific">Nitrincola tapanii</name>
    <dbReference type="NCBI Taxonomy" id="1708751"/>
    <lineage>
        <taxon>Bacteria</taxon>
        <taxon>Pseudomonadati</taxon>
        <taxon>Pseudomonadota</taxon>
        <taxon>Gammaproteobacteria</taxon>
        <taxon>Oceanospirillales</taxon>
        <taxon>Oceanospirillaceae</taxon>
        <taxon>Nitrincola</taxon>
    </lineage>
</organism>
<name>A0A5A9W4G4_9GAMM</name>
<dbReference type="AlphaFoldDB" id="A0A5A9W4G4"/>
<keyword evidence="4" id="KW-1185">Reference proteome</keyword>
<feature type="signal peptide" evidence="1">
    <location>
        <begin position="1"/>
        <end position="22"/>
    </location>
</feature>
<dbReference type="InterPro" id="IPR025711">
    <property type="entry name" value="PepSY"/>
</dbReference>